<proteinExistence type="predicted"/>
<name>A0A3D9SHJ6_9ACTN</name>
<protein>
    <submittedName>
        <fullName evidence="2">Lysophospholipase L1-like esterase</fullName>
    </submittedName>
</protein>
<dbReference type="InterPro" id="IPR036514">
    <property type="entry name" value="SGNH_hydro_sf"/>
</dbReference>
<dbReference type="Gene3D" id="3.40.50.1110">
    <property type="entry name" value="SGNH hydrolase"/>
    <property type="match status" value="1"/>
</dbReference>
<dbReference type="Pfam" id="PF13472">
    <property type="entry name" value="Lipase_GDSL_2"/>
    <property type="match status" value="1"/>
</dbReference>
<dbReference type="RefSeq" id="WP_116021009.1">
    <property type="nucleotide sequence ID" value="NZ_QTTT01000001.1"/>
</dbReference>
<dbReference type="CDD" id="cd01832">
    <property type="entry name" value="SGNH_hydrolase_like_1"/>
    <property type="match status" value="1"/>
</dbReference>
<accession>A0A3D9SHJ6</accession>
<sequence>MTAPMTYSESTDPDVLTAADAAELLAGAPWRRMITIGDSIAEGVREPHDAYRDLSWTERVEEALASGTPGFTAANLGRRNLLAAEIRATQLNAALEFGPDLAFVIGGGNDMLRPGFDPEAVRDELTAMVSALRATGADVLLLGLFDITRAGLVPPKYADAVRRGTRALAEVTAEVAARHDALFAAFADHPAGDDPGIYASDHLHLNARGHAIAAATTLRTLSARLNR</sequence>
<feature type="domain" description="SGNH hydrolase-type esterase" evidence="1">
    <location>
        <begin position="36"/>
        <end position="212"/>
    </location>
</feature>
<reference evidence="2 3" key="1">
    <citation type="submission" date="2018-08" db="EMBL/GenBank/DDBJ databases">
        <title>Sequencing the genomes of 1000 actinobacteria strains.</title>
        <authorList>
            <person name="Klenk H.-P."/>
        </authorList>
    </citation>
    <scope>NUCLEOTIDE SEQUENCE [LARGE SCALE GENOMIC DNA]</scope>
    <source>
        <strain evidence="2 3">DSM 43927</strain>
    </source>
</reference>
<evidence type="ECO:0000313" key="3">
    <source>
        <dbReference type="Proteomes" id="UP000256661"/>
    </source>
</evidence>
<evidence type="ECO:0000259" key="1">
    <source>
        <dbReference type="Pfam" id="PF13472"/>
    </source>
</evidence>
<dbReference type="Proteomes" id="UP000256661">
    <property type="component" value="Unassembled WGS sequence"/>
</dbReference>
<organism evidence="2 3">
    <name type="scientific">Thermomonospora umbrina</name>
    <dbReference type="NCBI Taxonomy" id="111806"/>
    <lineage>
        <taxon>Bacteria</taxon>
        <taxon>Bacillati</taxon>
        <taxon>Actinomycetota</taxon>
        <taxon>Actinomycetes</taxon>
        <taxon>Streptosporangiales</taxon>
        <taxon>Thermomonosporaceae</taxon>
        <taxon>Thermomonospora</taxon>
    </lineage>
</organism>
<dbReference type="InterPro" id="IPR013830">
    <property type="entry name" value="SGNH_hydro"/>
</dbReference>
<dbReference type="SUPFAM" id="SSF52266">
    <property type="entry name" value="SGNH hydrolase"/>
    <property type="match status" value="1"/>
</dbReference>
<gene>
    <name evidence="2" type="ORF">DFJ69_0549</name>
</gene>
<dbReference type="EMBL" id="QTTT01000001">
    <property type="protein sequence ID" value="REE95167.1"/>
    <property type="molecule type" value="Genomic_DNA"/>
</dbReference>
<dbReference type="InterPro" id="IPR053140">
    <property type="entry name" value="GDSL_Rv0518-like"/>
</dbReference>
<dbReference type="AlphaFoldDB" id="A0A3D9SHJ6"/>
<dbReference type="PANTHER" id="PTHR43784">
    <property type="entry name" value="GDSL-LIKE LIPASE/ACYLHYDROLASE, PUTATIVE (AFU_ORTHOLOGUE AFUA_2G00820)-RELATED"/>
    <property type="match status" value="1"/>
</dbReference>
<comment type="caution">
    <text evidence="2">The sequence shown here is derived from an EMBL/GenBank/DDBJ whole genome shotgun (WGS) entry which is preliminary data.</text>
</comment>
<dbReference type="OrthoDB" id="3474033at2"/>
<evidence type="ECO:0000313" key="2">
    <source>
        <dbReference type="EMBL" id="REE95167.1"/>
    </source>
</evidence>
<dbReference type="PANTHER" id="PTHR43784:SF2">
    <property type="entry name" value="GDSL-LIKE LIPASE_ACYLHYDROLASE, PUTATIVE (AFU_ORTHOLOGUE AFUA_2G00820)-RELATED"/>
    <property type="match status" value="1"/>
</dbReference>
<keyword evidence="3" id="KW-1185">Reference proteome</keyword>